<evidence type="ECO:0000256" key="7">
    <source>
        <dbReference type="ARBA" id="ARBA00025347"/>
    </source>
</evidence>
<accession>A0A1E4RS86</accession>
<protein>
    <recommendedName>
        <fullName evidence="3 9">Cysteine proteinase 1, mitochondrial</fullName>
        <ecNumber evidence="2 9">3.4.22.40</ecNumber>
    </recommendedName>
</protein>
<name>A0A1E4RS86_9ASCO</name>
<dbReference type="GeneID" id="30997010"/>
<dbReference type="PIRSF" id="PIRSF005700">
    <property type="entry name" value="PepC"/>
    <property type="match status" value="1"/>
</dbReference>
<dbReference type="PANTHER" id="PTHR10363:SF2">
    <property type="entry name" value="BLEOMYCIN HYDROLASE"/>
    <property type="match status" value="1"/>
</dbReference>
<comment type="catalytic activity">
    <reaction evidence="1 9">
        <text>Inactivates bleomycin B2 (a cytotoxic glycometallopeptide) by hydrolysis of a carboxyamide bond of beta-aminoalanine, but also shows general aminopeptidase activity. The specificity varies somewhat with source, but amino acid arylamides of Met, Leu and Ala are preferred.</text>
        <dbReference type="EC" id="3.4.22.40"/>
    </reaction>
</comment>
<dbReference type="EC" id="3.4.22.40" evidence="2 9"/>
<organism evidence="11 12">
    <name type="scientific">Hyphopichia burtonii NRRL Y-1933</name>
    <dbReference type="NCBI Taxonomy" id="984485"/>
    <lineage>
        <taxon>Eukaryota</taxon>
        <taxon>Fungi</taxon>
        <taxon>Dikarya</taxon>
        <taxon>Ascomycota</taxon>
        <taxon>Saccharomycotina</taxon>
        <taxon>Pichiomycetes</taxon>
        <taxon>Debaryomycetaceae</taxon>
        <taxon>Hyphopichia</taxon>
    </lineage>
</organism>
<keyword evidence="5 9" id="KW-0378">Hydrolase</keyword>
<keyword evidence="9" id="KW-0963">Cytoplasm</keyword>
<dbReference type="SUPFAM" id="SSF54001">
    <property type="entry name" value="Cysteine proteinases"/>
    <property type="match status" value="1"/>
</dbReference>
<evidence type="ECO:0000256" key="9">
    <source>
        <dbReference type="PIRNR" id="PIRNR005700"/>
    </source>
</evidence>
<dbReference type="RefSeq" id="XP_020079206.1">
    <property type="nucleotide sequence ID" value="XM_020222461.1"/>
</dbReference>
<reference evidence="12" key="1">
    <citation type="submission" date="2016-05" db="EMBL/GenBank/DDBJ databases">
        <title>Comparative genomics of biotechnologically important yeasts.</title>
        <authorList>
            <consortium name="DOE Joint Genome Institute"/>
            <person name="Riley R."/>
            <person name="Haridas S."/>
            <person name="Wolfe K.H."/>
            <person name="Lopes M.R."/>
            <person name="Hittinger C.T."/>
            <person name="Goker M."/>
            <person name="Salamov A."/>
            <person name="Wisecaver J."/>
            <person name="Long T.M."/>
            <person name="Aerts A.L."/>
            <person name="Barry K."/>
            <person name="Choi C."/>
            <person name="Clum A."/>
            <person name="Coughlan A.Y."/>
            <person name="Deshpande S."/>
            <person name="Douglass A.P."/>
            <person name="Hanson S.J."/>
            <person name="Klenk H.-P."/>
            <person name="Labutti K."/>
            <person name="Lapidus A."/>
            <person name="Lindquist E."/>
            <person name="Lipzen A."/>
            <person name="Meier-Kolthoff J.P."/>
            <person name="Ohm R.A."/>
            <person name="Otillar R.P."/>
            <person name="Pangilinan J."/>
            <person name="Peng Y."/>
            <person name="Rokas A."/>
            <person name="Rosa C.A."/>
            <person name="Scheuner C."/>
            <person name="Sibirny A.A."/>
            <person name="Slot J.C."/>
            <person name="Stielow J.B."/>
            <person name="Sun H."/>
            <person name="Kurtzman C.P."/>
            <person name="Blackwell M."/>
            <person name="Grigoriev I.V."/>
            <person name="Jeffries T.W."/>
        </authorList>
    </citation>
    <scope>NUCLEOTIDE SEQUENCE [LARGE SCALE GENOMIC DNA]</scope>
    <source>
        <strain evidence="12">NRRL Y-1933</strain>
    </source>
</reference>
<dbReference type="EMBL" id="KV454538">
    <property type="protein sequence ID" value="ODV70139.1"/>
    <property type="molecule type" value="Genomic_DNA"/>
</dbReference>
<dbReference type="PANTHER" id="PTHR10363">
    <property type="entry name" value="BLEOMYCIN HYDROLASE"/>
    <property type="match status" value="1"/>
</dbReference>
<comment type="subunit">
    <text evidence="8">Homohexamer. Binds to nucleic acids. Binds single-stranded DNA and RNA with higher affinity than double-stranded DNA.</text>
</comment>
<sequence length="456" mass="52510">MSELSVKSLQEWSKKLDGDNNTQLAAAVLRTYNVDESLVNRDVFIKNTTKIFNNSVEIEGSPITNQKSSGRCWLFAATNVLRLEIMKKFNLKEFQFSQNYLFFFDKLEKCNFFLNQFADEIDNNGNDIDSRLIQFMLTDPTGDGGQFDMFINIVEKYGLVPHSLYPDTYSSTASRALNFLLKTKLREFAEQLKTAKSQGEKVKPLIEEMQAEIHRLMVIFLGKPPSINEKLTWEFKNKSDEVKSLEITPISFYKETLGIDLTNYVSLLNDPRNSYNTNVQIDKLGNVQGGKLVKYLNLPIEEVIQYAIKSIQNNKAIFFGTHTPIYMDKKKGIMDESLFNYKLIGFETKQSKASRIQYKQSLMTHAMVITAVHLDSNNEPIRWKVENSWGDSSGQNGYYVMDNQYFKDYVYQVVIDKADLSQEHIEMHDDDFKNIVLPPWDPMGALAVFSDQVELV</sequence>
<dbReference type="AlphaFoldDB" id="A0A1E4RS86"/>
<feature type="active site" evidence="10">
    <location>
        <position position="387"/>
    </location>
</feature>
<keyword evidence="9" id="KW-0496">Mitochondrion</keyword>
<evidence type="ECO:0000256" key="3">
    <source>
        <dbReference type="ARBA" id="ARBA00016900"/>
    </source>
</evidence>
<dbReference type="PROSITE" id="PS00139">
    <property type="entry name" value="THIOL_PROTEASE_CYS"/>
    <property type="match status" value="1"/>
</dbReference>
<feature type="active site" evidence="10">
    <location>
        <position position="365"/>
    </location>
</feature>
<feature type="active site" evidence="10">
    <location>
        <position position="72"/>
    </location>
</feature>
<dbReference type="GO" id="GO:0043418">
    <property type="term" value="P:homocysteine catabolic process"/>
    <property type="evidence" value="ECO:0007669"/>
    <property type="project" value="TreeGrafter"/>
</dbReference>
<dbReference type="Proteomes" id="UP000095085">
    <property type="component" value="Unassembled WGS sequence"/>
</dbReference>
<dbReference type="CDD" id="cd00585">
    <property type="entry name" value="Peptidase_C1B"/>
    <property type="match status" value="1"/>
</dbReference>
<dbReference type="GO" id="GO:0004197">
    <property type="term" value="F:cysteine-type endopeptidase activity"/>
    <property type="evidence" value="ECO:0007669"/>
    <property type="project" value="UniProtKB-EC"/>
</dbReference>
<evidence type="ECO:0000256" key="10">
    <source>
        <dbReference type="PIRSR" id="PIRSR005700-1"/>
    </source>
</evidence>
<evidence type="ECO:0000313" key="11">
    <source>
        <dbReference type="EMBL" id="ODV70139.1"/>
    </source>
</evidence>
<dbReference type="Gene3D" id="3.90.70.10">
    <property type="entry name" value="Cysteine proteinases"/>
    <property type="match status" value="1"/>
</dbReference>
<comment type="similarity">
    <text evidence="9">Belongs to the peptidase C1 family.</text>
</comment>
<keyword evidence="4 9" id="KW-0645">Protease</keyword>
<dbReference type="OrthoDB" id="2666448at2759"/>
<dbReference type="GO" id="GO:0009636">
    <property type="term" value="P:response to toxic substance"/>
    <property type="evidence" value="ECO:0007669"/>
    <property type="project" value="TreeGrafter"/>
</dbReference>
<dbReference type="InterPro" id="IPR000169">
    <property type="entry name" value="Pept_cys_AS"/>
</dbReference>
<evidence type="ECO:0000256" key="6">
    <source>
        <dbReference type="ARBA" id="ARBA00022807"/>
    </source>
</evidence>
<dbReference type="InterPro" id="IPR038765">
    <property type="entry name" value="Papain-like_cys_pep_sf"/>
</dbReference>
<keyword evidence="12" id="KW-1185">Reference proteome</keyword>
<dbReference type="GO" id="GO:0005739">
    <property type="term" value="C:mitochondrion"/>
    <property type="evidence" value="ECO:0007669"/>
    <property type="project" value="UniProtKB-SubCell"/>
</dbReference>
<evidence type="ECO:0000256" key="8">
    <source>
        <dbReference type="ARBA" id="ARBA00026080"/>
    </source>
</evidence>
<evidence type="ECO:0000256" key="4">
    <source>
        <dbReference type="ARBA" id="ARBA00022670"/>
    </source>
</evidence>
<evidence type="ECO:0000256" key="5">
    <source>
        <dbReference type="ARBA" id="ARBA00022801"/>
    </source>
</evidence>
<keyword evidence="6 9" id="KW-0788">Thiol protease</keyword>
<proteinExistence type="inferred from homology"/>
<dbReference type="InterPro" id="IPR004134">
    <property type="entry name" value="Peptidase_C1B"/>
</dbReference>
<dbReference type="GO" id="GO:0006508">
    <property type="term" value="P:proteolysis"/>
    <property type="evidence" value="ECO:0007669"/>
    <property type="project" value="UniProtKB-KW"/>
</dbReference>
<comment type="function">
    <text evidence="9">Has aminopeptidase activity, shortening substrate peptides sequentially by 1 amino acid. Has bleomycin hydrolase activity, which can protect the cell from the toxic effects of bleomycin. Has homocysteine-thiolactonase activity, protecting the cell against homocysteine toxicity.</text>
</comment>
<gene>
    <name evidence="11" type="ORF">HYPBUDRAFT_159915</name>
</gene>
<evidence type="ECO:0000256" key="1">
    <source>
        <dbReference type="ARBA" id="ARBA00000423"/>
    </source>
</evidence>
<comment type="subcellular location">
    <subcellularLocation>
        <location evidence="9">Mitochondrion</location>
    </subcellularLocation>
    <subcellularLocation>
        <location evidence="9">Cytoplasm</location>
    </subcellularLocation>
</comment>
<comment type="function">
    <text evidence="7">The normal physiological role of the enzyme is unknown, but it is not essential for the viability of yeast cells. Has aminopeptidase activity, shortening substrate peptides sequentially by 1 amino acid. Has bleomycin hydrolase activity, which can protect the cell from the toxic effects of bleomycin. Has homocysteine-thiolactonase activity, protecting the cell against homocysteine toxicity. Acts as a repressor in the GAL4 regulatory system, but this does not require either the peptidase or nucleic acid-binding activities.</text>
</comment>
<evidence type="ECO:0000256" key="2">
    <source>
        <dbReference type="ARBA" id="ARBA00012465"/>
    </source>
</evidence>
<evidence type="ECO:0000313" key="12">
    <source>
        <dbReference type="Proteomes" id="UP000095085"/>
    </source>
</evidence>
<dbReference type="GO" id="GO:0070005">
    <property type="term" value="F:cysteine-type aminopeptidase activity"/>
    <property type="evidence" value="ECO:0007669"/>
    <property type="project" value="InterPro"/>
</dbReference>
<dbReference type="Pfam" id="PF03051">
    <property type="entry name" value="Peptidase_C1_2"/>
    <property type="match status" value="1"/>
</dbReference>